<dbReference type="Proteomes" id="UP001527181">
    <property type="component" value="Unassembled WGS sequence"/>
</dbReference>
<keyword evidence="2" id="KW-1185">Reference proteome</keyword>
<name>A0ABT4H0P5_PAEAL</name>
<proteinExistence type="predicted"/>
<comment type="caution">
    <text evidence="1">The sequence shown here is derived from an EMBL/GenBank/DDBJ whole genome shotgun (WGS) entry which is preliminary data.</text>
</comment>
<evidence type="ECO:0000313" key="1">
    <source>
        <dbReference type="EMBL" id="MCY9762216.1"/>
    </source>
</evidence>
<dbReference type="GeneID" id="94487094"/>
<organism evidence="1 2">
    <name type="scientific">Paenibacillus alvei</name>
    <name type="common">Bacillus alvei</name>
    <dbReference type="NCBI Taxonomy" id="44250"/>
    <lineage>
        <taxon>Bacteria</taxon>
        <taxon>Bacillati</taxon>
        <taxon>Bacillota</taxon>
        <taxon>Bacilli</taxon>
        <taxon>Bacillales</taxon>
        <taxon>Paenibacillaceae</taxon>
        <taxon>Paenibacillus</taxon>
    </lineage>
</organism>
<dbReference type="RefSeq" id="WP_005542715.1">
    <property type="nucleotide sequence ID" value="NZ_JAMDLX010000051.1"/>
</dbReference>
<sequence>MKVDEHGMVCENEEEALLDLRFCFRISPEAEMAHDEDGNPAECYSQIKLKCKNTPNDYDALHKRMAAALAKQIEIKVECVTPISEKEYDAETEDDEMDV</sequence>
<reference evidence="1 2" key="1">
    <citation type="submission" date="2022-05" db="EMBL/GenBank/DDBJ databases">
        <title>Genome Sequencing of Bee-Associated Microbes.</title>
        <authorList>
            <person name="Dunlap C."/>
        </authorList>
    </citation>
    <scope>NUCLEOTIDE SEQUENCE [LARGE SCALE GENOMIC DNA]</scope>
    <source>
        <strain evidence="1 2">NRRL B-04010</strain>
    </source>
</reference>
<dbReference type="EMBL" id="JAMDNP010000032">
    <property type="protein sequence ID" value="MCY9762216.1"/>
    <property type="molecule type" value="Genomic_DNA"/>
</dbReference>
<evidence type="ECO:0000313" key="2">
    <source>
        <dbReference type="Proteomes" id="UP001527181"/>
    </source>
</evidence>
<evidence type="ECO:0008006" key="3">
    <source>
        <dbReference type="Google" id="ProtNLM"/>
    </source>
</evidence>
<protein>
    <recommendedName>
        <fullName evidence="3">Phage protein</fullName>
    </recommendedName>
</protein>
<accession>A0ABT4H0P5</accession>
<gene>
    <name evidence="1" type="ORF">M5X12_16715</name>
</gene>